<dbReference type="AlphaFoldDB" id="A0A3L8PJG0"/>
<dbReference type="NCBIfam" id="TIGR01460">
    <property type="entry name" value="HAD-SF-IIA"/>
    <property type="match status" value="1"/>
</dbReference>
<protein>
    <submittedName>
        <fullName evidence="2">HAD-IIA family hydrolase</fullName>
    </submittedName>
</protein>
<keyword evidence="3" id="KW-1185">Reference proteome</keyword>
<sequence length="334" mass="34262">MSLSSCERPLVDGYDAVVLDLDGVVYVSSQAVPEAVPVLNRVTDAGVPLAYVTNNAARTPQEVAGQLRSLGLKADDDDVITSAQAIARVMAAELPAGSPVLVAGGAGLRVAVQESGLSPAADLGAGPVAVVQGYFPQIGWEDLAEIAYAVEAGLPWYVSNTDLTIPTSRGIAPGNGSLVQAVQNAARVPPRAIAGKPHRPLFEVTLERLGAANALMVGDRLDTDIAGARGAGLTSLAVLTGVSTLADIAAATGDDRPDFVAADLRGLFAPHPPVTVDDVEARCGAARALLTGEQVGLERRSSQSVENLRAVLGLAWSIRDRSGTSPRLDGTLGP</sequence>
<keyword evidence="2" id="KW-0378">Hydrolase</keyword>
<dbReference type="Pfam" id="PF13242">
    <property type="entry name" value="Hydrolase_like"/>
    <property type="match status" value="1"/>
</dbReference>
<dbReference type="InterPro" id="IPR036412">
    <property type="entry name" value="HAD-like_sf"/>
</dbReference>
<proteinExistence type="predicted"/>
<dbReference type="SUPFAM" id="SSF56784">
    <property type="entry name" value="HAD-like"/>
    <property type="match status" value="1"/>
</dbReference>
<dbReference type="Proteomes" id="UP000282515">
    <property type="component" value="Unassembled WGS sequence"/>
</dbReference>
<dbReference type="GO" id="GO:0016791">
    <property type="term" value="F:phosphatase activity"/>
    <property type="evidence" value="ECO:0007669"/>
    <property type="project" value="TreeGrafter"/>
</dbReference>
<dbReference type="PROSITE" id="PS50801">
    <property type="entry name" value="STAS"/>
    <property type="match status" value="1"/>
</dbReference>
<name>A0A3L8PJG0_9ACTN</name>
<evidence type="ECO:0000259" key="1">
    <source>
        <dbReference type="PROSITE" id="PS50801"/>
    </source>
</evidence>
<dbReference type="InterPro" id="IPR006357">
    <property type="entry name" value="HAD-SF_hydro_IIA"/>
</dbReference>
<reference evidence="2 3" key="1">
    <citation type="submission" date="2018-10" db="EMBL/GenBank/DDBJ databases">
        <title>Aeromicrobium sp. 9W16Y-2 whole genome shotgun sequence.</title>
        <authorList>
            <person name="Li F."/>
        </authorList>
    </citation>
    <scope>NUCLEOTIDE SEQUENCE [LARGE SCALE GENOMIC DNA]</scope>
    <source>
        <strain evidence="2 3">9W16Y-2</strain>
    </source>
</reference>
<dbReference type="Gene3D" id="3.40.50.1000">
    <property type="entry name" value="HAD superfamily/HAD-like"/>
    <property type="match status" value="2"/>
</dbReference>
<accession>A0A3L8PJG0</accession>
<dbReference type="PANTHER" id="PTHR19288:SF95">
    <property type="entry name" value="D-GLYCEROL 3-PHOSPHATE PHOSPHATASE"/>
    <property type="match status" value="1"/>
</dbReference>
<evidence type="ECO:0000313" key="2">
    <source>
        <dbReference type="EMBL" id="RLV55475.1"/>
    </source>
</evidence>
<dbReference type="Pfam" id="PF13344">
    <property type="entry name" value="Hydrolase_6"/>
    <property type="match status" value="1"/>
</dbReference>
<organism evidence="2 3">
    <name type="scientific">Aeromicrobium phragmitis</name>
    <dbReference type="NCBI Taxonomy" id="2478914"/>
    <lineage>
        <taxon>Bacteria</taxon>
        <taxon>Bacillati</taxon>
        <taxon>Actinomycetota</taxon>
        <taxon>Actinomycetes</taxon>
        <taxon>Propionibacteriales</taxon>
        <taxon>Nocardioidaceae</taxon>
        <taxon>Aeromicrobium</taxon>
    </lineage>
</organism>
<dbReference type="InterPro" id="IPR002645">
    <property type="entry name" value="STAS_dom"/>
</dbReference>
<dbReference type="GO" id="GO:0005737">
    <property type="term" value="C:cytoplasm"/>
    <property type="evidence" value="ECO:0007669"/>
    <property type="project" value="TreeGrafter"/>
</dbReference>
<gene>
    <name evidence="2" type="ORF">D9V41_10240</name>
</gene>
<dbReference type="PANTHER" id="PTHR19288">
    <property type="entry name" value="4-NITROPHENYLPHOSPHATASE-RELATED"/>
    <property type="match status" value="1"/>
</dbReference>
<dbReference type="OrthoDB" id="9810449at2"/>
<evidence type="ECO:0000313" key="3">
    <source>
        <dbReference type="Proteomes" id="UP000282515"/>
    </source>
</evidence>
<dbReference type="RefSeq" id="WP_121794477.1">
    <property type="nucleotide sequence ID" value="NZ_RDBF01000007.1"/>
</dbReference>
<dbReference type="EMBL" id="RDBF01000007">
    <property type="protein sequence ID" value="RLV55475.1"/>
    <property type="molecule type" value="Genomic_DNA"/>
</dbReference>
<dbReference type="InterPro" id="IPR023214">
    <property type="entry name" value="HAD_sf"/>
</dbReference>
<comment type="caution">
    <text evidence="2">The sequence shown here is derived from an EMBL/GenBank/DDBJ whole genome shotgun (WGS) entry which is preliminary data.</text>
</comment>
<feature type="domain" description="STAS" evidence="1">
    <location>
        <begin position="1"/>
        <end position="89"/>
    </location>
</feature>